<dbReference type="EMBL" id="VUOC01000002">
    <property type="protein sequence ID" value="KAA2243729.1"/>
    <property type="molecule type" value="Genomic_DNA"/>
</dbReference>
<protein>
    <recommendedName>
        <fullName evidence="3">MORN repeat protein</fullName>
    </recommendedName>
</protein>
<proteinExistence type="predicted"/>
<dbReference type="AlphaFoldDB" id="A0A5B2W083"/>
<sequence>MKQGIHNIGFSVLFILGVLLTGTASCQQTQSKLQQAPETGYTLLKTKKGKEGLVSELWTYGNDTSKYLIRKYRYNKLITISHYEQGKANGYIMMANDSGVILLEGAMKDGKRHGIFKNYDDTGKLLSTMTYENDSLIENK</sequence>
<evidence type="ECO:0000313" key="1">
    <source>
        <dbReference type="EMBL" id="KAA2243729.1"/>
    </source>
</evidence>
<reference evidence="1 2" key="2">
    <citation type="submission" date="2019-09" db="EMBL/GenBank/DDBJ databases">
        <authorList>
            <person name="Jin C."/>
        </authorList>
    </citation>
    <scope>NUCLEOTIDE SEQUENCE [LARGE SCALE GENOMIC DNA]</scope>
    <source>
        <strain evidence="1 2">BN140078</strain>
    </source>
</reference>
<dbReference type="SUPFAM" id="SSF82185">
    <property type="entry name" value="Histone H3 K4-specific methyltransferase SET7/9 N-terminal domain"/>
    <property type="match status" value="1"/>
</dbReference>
<dbReference type="PROSITE" id="PS51257">
    <property type="entry name" value="PROKAR_LIPOPROTEIN"/>
    <property type="match status" value="1"/>
</dbReference>
<dbReference type="Proteomes" id="UP000324611">
    <property type="component" value="Unassembled WGS sequence"/>
</dbReference>
<keyword evidence="2" id="KW-1185">Reference proteome</keyword>
<accession>A0A5B2W083</accession>
<dbReference type="Gene3D" id="2.20.110.10">
    <property type="entry name" value="Histone H3 K4-specific methyltransferase SET7/9 N-terminal domain"/>
    <property type="match status" value="1"/>
</dbReference>
<evidence type="ECO:0008006" key="3">
    <source>
        <dbReference type="Google" id="ProtNLM"/>
    </source>
</evidence>
<organism evidence="1 2">
    <name type="scientific">Chitinophaga agrisoli</name>
    <dbReference type="NCBI Taxonomy" id="2607653"/>
    <lineage>
        <taxon>Bacteria</taxon>
        <taxon>Pseudomonadati</taxon>
        <taxon>Bacteroidota</taxon>
        <taxon>Chitinophagia</taxon>
        <taxon>Chitinophagales</taxon>
        <taxon>Chitinophagaceae</taxon>
        <taxon>Chitinophaga</taxon>
    </lineage>
</organism>
<reference evidence="1 2" key="1">
    <citation type="submission" date="2019-09" db="EMBL/GenBank/DDBJ databases">
        <title>Chitinophaga ginsengihumi sp. nov., isolated from soil of ginseng rhizosphere.</title>
        <authorList>
            <person name="Lee J."/>
        </authorList>
    </citation>
    <scope>NUCLEOTIDE SEQUENCE [LARGE SCALE GENOMIC DNA]</scope>
    <source>
        <strain evidence="1 2">BN140078</strain>
    </source>
</reference>
<gene>
    <name evidence="1" type="ORF">F0L74_14720</name>
</gene>
<dbReference type="RefSeq" id="WP_149838604.1">
    <property type="nucleotide sequence ID" value="NZ_VUOC01000002.1"/>
</dbReference>
<evidence type="ECO:0000313" key="2">
    <source>
        <dbReference type="Proteomes" id="UP000324611"/>
    </source>
</evidence>
<comment type="caution">
    <text evidence="1">The sequence shown here is derived from an EMBL/GenBank/DDBJ whole genome shotgun (WGS) entry which is preliminary data.</text>
</comment>
<name>A0A5B2W083_9BACT</name>